<dbReference type="EMBL" id="QNTQ01000015">
    <property type="protein sequence ID" value="RBI83718.1"/>
    <property type="molecule type" value="Genomic_DNA"/>
</dbReference>
<organism evidence="2 3">
    <name type="scientific">Rhodosalinus halophilus</name>
    <dbReference type="NCBI Taxonomy" id="2259333"/>
    <lineage>
        <taxon>Bacteria</taxon>
        <taxon>Pseudomonadati</taxon>
        <taxon>Pseudomonadota</taxon>
        <taxon>Alphaproteobacteria</taxon>
        <taxon>Rhodobacterales</taxon>
        <taxon>Paracoccaceae</taxon>
        <taxon>Rhodosalinus</taxon>
    </lineage>
</organism>
<dbReference type="AlphaFoldDB" id="A0A365U5Y1"/>
<evidence type="ECO:0000313" key="2">
    <source>
        <dbReference type="EMBL" id="RBI83718.1"/>
    </source>
</evidence>
<evidence type="ECO:0008006" key="4">
    <source>
        <dbReference type="Google" id="ProtNLM"/>
    </source>
</evidence>
<feature type="transmembrane region" description="Helical" evidence="1">
    <location>
        <begin position="64"/>
        <end position="84"/>
    </location>
</feature>
<feature type="transmembrane region" description="Helical" evidence="1">
    <location>
        <begin position="200"/>
        <end position="220"/>
    </location>
</feature>
<comment type="caution">
    <text evidence="2">The sequence shown here is derived from an EMBL/GenBank/DDBJ whole genome shotgun (WGS) entry which is preliminary data.</text>
</comment>
<proteinExistence type="predicted"/>
<dbReference type="RefSeq" id="WP_113290361.1">
    <property type="nucleotide sequence ID" value="NZ_QNTQ01000015.1"/>
</dbReference>
<sequence length="281" mass="29678">MDATTAAELYSGLTLPALPFLPTVLMLLVALPLAAVLGFMTGAARRRTLDAGGESPEALVGETTLGAILALLGLILAFTFANALSVSQDRKAALNDEAAALGTAFLRADYLPGPGRAELQSALLDYARSRVVPEDGRLGTAEALRAFIGESLRLQARLWPLTLEATADPVPPPIKSFAAGAVNDVLDAHLARMQTLSAPVANITQAMMLSIAVVALFLLGNRAGIAGRPLTWRTFVFAYSLFAVMVTITDIQRATEGFVRLNDSNLRATIFDMEQALAARG</sequence>
<evidence type="ECO:0000313" key="3">
    <source>
        <dbReference type="Proteomes" id="UP000253370"/>
    </source>
</evidence>
<keyword evidence="1" id="KW-1133">Transmembrane helix</keyword>
<feature type="transmembrane region" description="Helical" evidence="1">
    <location>
        <begin position="20"/>
        <end position="44"/>
    </location>
</feature>
<keyword evidence="1" id="KW-0812">Transmembrane</keyword>
<reference evidence="2 3" key="1">
    <citation type="submission" date="2018-07" db="EMBL/GenBank/DDBJ databases">
        <title>Rhodosalinus sp. strain E84T genomic sequence and assembly.</title>
        <authorList>
            <person name="Liu Z.-W."/>
            <person name="Lu D.-C."/>
        </authorList>
    </citation>
    <scope>NUCLEOTIDE SEQUENCE [LARGE SCALE GENOMIC DNA]</scope>
    <source>
        <strain evidence="2 3">E84</strain>
    </source>
</reference>
<keyword evidence="3" id="KW-1185">Reference proteome</keyword>
<dbReference type="Proteomes" id="UP000253370">
    <property type="component" value="Unassembled WGS sequence"/>
</dbReference>
<name>A0A365U5Y1_9RHOB</name>
<dbReference type="OrthoDB" id="272864at2"/>
<keyword evidence="1" id="KW-0472">Membrane</keyword>
<gene>
    <name evidence="2" type="ORF">DRV85_15375</name>
</gene>
<protein>
    <recommendedName>
        <fullName evidence="4">DUF4239 domain-containing protein</fullName>
    </recommendedName>
</protein>
<evidence type="ECO:0000256" key="1">
    <source>
        <dbReference type="SAM" id="Phobius"/>
    </source>
</evidence>
<accession>A0A365U5Y1</accession>
<feature type="transmembrane region" description="Helical" evidence="1">
    <location>
        <begin position="232"/>
        <end position="251"/>
    </location>
</feature>